<organism evidence="4 5">
    <name type="scientific">Mycolicibacterium brisbanense</name>
    <dbReference type="NCBI Taxonomy" id="146020"/>
    <lineage>
        <taxon>Bacteria</taxon>
        <taxon>Bacillati</taxon>
        <taxon>Actinomycetota</taxon>
        <taxon>Actinomycetes</taxon>
        <taxon>Mycobacteriales</taxon>
        <taxon>Mycobacteriaceae</taxon>
        <taxon>Mycolicibacterium</taxon>
    </lineage>
</organism>
<feature type="DNA-binding region" description="H-T-H motif" evidence="2">
    <location>
        <begin position="35"/>
        <end position="54"/>
    </location>
</feature>
<dbReference type="PROSITE" id="PS50977">
    <property type="entry name" value="HTH_TETR_2"/>
    <property type="match status" value="1"/>
</dbReference>
<dbReference type="Pfam" id="PF00440">
    <property type="entry name" value="TetR_N"/>
    <property type="match status" value="1"/>
</dbReference>
<accession>A0A100W6N3</accession>
<dbReference type="PANTHER" id="PTHR30055">
    <property type="entry name" value="HTH-TYPE TRANSCRIPTIONAL REGULATOR RUTR"/>
    <property type="match status" value="1"/>
</dbReference>
<evidence type="ECO:0000259" key="3">
    <source>
        <dbReference type="PROSITE" id="PS50977"/>
    </source>
</evidence>
<dbReference type="AlphaFoldDB" id="A0A100W6N3"/>
<reference evidence="5" key="1">
    <citation type="journal article" date="2016" name="Genome Announc.">
        <title>Draft Genome Sequences of Five Rapidly Growing Mycobacterium Species, M. thermoresistibile, M. fortuitum subsp. acetamidolyticum, M. canariasense, M. brisbanense, and M. novocastrense.</title>
        <authorList>
            <person name="Katahira K."/>
            <person name="Ogura Y."/>
            <person name="Gotoh Y."/>
            <person name="Hayashi T."/>
        </authorList>
    </citation>
    <scope>NUCLEOTIDE SEQUENCE [LARGE SCALE GENOMIC DNA]</scope>
    <source>
        <strain evidence="5">JCM15654</strain>
    </source>
</reference>
<dbReference type="InterPro" id="IPR001647">
    <property type="entry name" value="HTH_TetR"/>
</dbReference>
<evidence type="ECO:0000313" key="5">
    <source>
        <dbReference type="Proteomes" id="UP000069620"/>
    </source>
</evidence>
<evidence type="ECO:0000256" key="2">
    <source>
        <dbReference type="PROSITE-ProRule" id="PRU00335"/>
    </source>
</evidence>
<keyword evidence="1 2" id="KW-0238">DNA-binding</keyword>
<dbReference type="RefSeq" id="WP_062832182.1">
    <property type="nucleotide sequence ID" value="NZ_BCSX01000056.1"/>
</dbReference>
<sequence length="201" mass="22471">MASARRIGAPDAKNRLVLLEAAEQLMVEEGYAAVTSRRVADKAGLKPQLVHYYFRTMDDLFLAVFRRRAEEGLAEQARALDSAQPLWALWRFGTDPAATRLTMEIMGLANHRKALRAEIAHYAERFREEQTKAMTAALHRYGVDASEVPPIVWTVFATSVSRVLVMEQALGMSSGHDEVIAFCEGWLRRLEGEPQPVEASA</sequence>
<reference evidence="5" key="2">
    <citation type="submission" date="2016-02" db="EMBL/GenBank/DDBJ databases">
        <title>Draft genome sequence of five rapidly growing Mycobacterium species.</title>
        <authorList>
            <person name="Katahira K."/>
            <person name="Gotou Y."/>
            <person name="Iida K."/>
            <person name="Ogura Y."/>
            <person name="Hayashi T."/>
        </authorList>
    </citation>
    <scope>NUCLEOTIDE SEQUENCE [LARGE SCALE GENOMIC DNA]</scope>
    <source>
        <strain evidence="5">JCM15654</strain>
    </source>
</reference>
<evidence type="ECO:0000313" key="4">
    <source>
        <dbReference type="EMBL" id="GAS92609.1"/>
    </source>
</evidence>
<protein>
    <submittedName>
        <fullName evidence="4">TetR family transcriptional regulator</fullName>
    </submittedName>
</protein>
<dbReference type="Gene3D" id="1.10.357.10">
    <property type="entry name" value="Tetracycline Repressor, domain 2"/>
    <property type="match status" value="1"/>
</dbReference>
<dbReference type="STRING" id="146020.RMCB_6705"/>
<dbReference type="PANTHER" id="PTHR30055:SF235">
    <property type="entry name" value="TRANSCRIPTIONAL REGULATORY PROTEIN"/>
    <property type="match status" value="1"/>
</dbReference>
<dbReference type="PRINTS" id="PR00455">
    <property type="entry name" value="HTHTETR"/>
</dbReference>
<dbReference type="InterPro" id="IPR009057">
    <property type="entry name" value="Homeodomain-like_sf"/>
</dbReference>
<feature type="domain" description="HTH tetR-type" evidence="3">
    <location>
        <begin position="12"/>
        <end position="72"/>
    </location>
</feature>
<dbReference type="GO" id="GO:0003700">
    <property type="term" value="F:DNA-binding transcription factor activity"/>
    <property type="evidence" value="ECO:0007669"/>
    <property type="project" value="TreeGrafter"/>
</dbReference>
<dbReference type="OrthoDB" id="3474596at2"/>
<proteinExistence type="predicted"/>
<dbReference type="GO" id="GO:0000976">
    <property type="term" value="F:transcription cis-regulatory region binding"/>
    <property type="evidence" value="ECO:0007669"/>
    <property type="project" value="TreeGrafter"/>
</dbReference>
<evidence type="ECO:0000256" key="1">
    <source>
        <dbReference type="ARBA" id="ARBA00023125"/>
    </source>
</evidence>
<keyword evidence="5" id="KW-1185">Reference proteome</keyword>
<name>A0A100W6N3_9MYCO</name>
<comment type="caution">
    <text evidence="4">The sequence shown here is derived from an EMBL/GenBank/DDBJ whole genome shotgun (WGS) entry which is preliminary data.</text>
</comment>
<dbReference type="EMBL" id="BCSX01000056">
    <property type="protein sequence ID" value="GAS92609.1"/>
    <property type="molecule type" value="Genomic_DNA"/>
</dbReference>
<dbReference type="SUPFAM" id="SSF46689">
    <property type="entry name" value="Homeodomain-like"/>
    <property type="match status" value="1"/>
</dbReference>
<dbReference type="Proteomes" id="UP000069620">
    <property type="component" value="Unassembled WGS sequence"/>
</dbReference>
<dbReference type="InterPro" id="IPR050109">
    <property type="entry name" value="HTH-type_TetR-like_transc_reg"/>
</dbReference>
<gene>
    <name evidence="4" type="ORF">RMCB_6705</name>
</gene>